<dbReference type="RefSeq" id="WP_070610586.1">
    <property type="nucleotide sequence ID" value="NZ_CACRUP010000023.1"/>
</dbReference>
<dbReference type="SUPFAM" id="SSF143100">
    <property type="entry name" value="TTHA1013/TTHA0281-like"/>
    <property type="match status" value="1"/>
</dbReference>
<dbReference type="EMBL" id="CACRUP010000023">
    <property type="protein sequence ID" value="VYU18338.1"/>
    <property type="molecule type" value="Genomic_DNA"/>
</dbReference>
<accession>A0A6N3CT72</accession>
<protein>
    <recommendedName>
        <fullName evidence="2">HicB family protein</fullName>
    </recommendedName>
</protein>
<evidence type="ECO:0000313" key="1">
    <source>
        <dbReference type="EMBL" id="VYU18338.1"/>
    </source>
</evidence>
<sequence>MKYLKHNGYIGDINFSEEDNLYYGKIQGIYAIVAYDGKNLEELKEDFKEAIKSYEEDFETEKAIKSFDDALVV</sequence>
<dbReference type="AlphaFoldDB" id="A0A6N3CT72"/>
<proteinExistence type="predicted"/>
<organism evidence="1">
    <name type="scientific">Peptoniphilus gorbachii</name>
    <dbReference type="NCBI Taxonomy" id="411567"/>
    <lineage>
        <taxon>Bacteria</taxon>
        <taxon>Bacillati</taxon>
        <taxon>Bacillota</taxon>
        <taxon>Tissierellia</taxon>
        <taxon>Tissierellales</taxon>
        <taxon>Peptoniphilaceae</taxon>
        <taxon>Peptoniphilus</taxon>
    </lineage>
</organism>
<gene>
    <name evidence="1" type="ORF">PGLFYP46_00455</name>
</gene>
<evidence type="ECO:0008006" key="2">
    <source>
        <dbReference type="Google" id="ProtNLM"/>
    </source>
</evidence>
<reference evidence="1" key="1">
    <citation type="submission" date="2019-11" db="EMBL/GenBank/DDBJ databases">
        <authorList>
            <person name="Feng L."/>
        </authorList>
    </citation>
    <scope>NUCLEOTIDE SEQUENCE</scope>
    <source>
        <strain evidence="1">PgorbachiiLFYP46</strain>
    </source>
</reference>
<dbReference type="InterPro" id="IPR035069">
    <property type="entry name" value="TTHA1013/TTHA0281-like"/>
</dbReference>
<name>A0A6N3CT72_9FIRM</name>